<evidence type="ECO:0000313" key="2">
    <source>
        <dbReference type="Proteomes" id="UP000030686"/>
    </source>
</evidence>
<reference evidence="1" key="1">
    <citation type="journal article" date="2014" name="Nat. Commun.">
        <title>Multiple recent horizontal transfers of a large genomic region in cheese making fungi.</title>
        <authorList>
            <person name="Cheeseman K."/>
            <person name="Ropars J."/>
            <person name="Renault P."/>
            <person name="Dupont J."/>
            <person name="Gouzy J."/>
            <person name="Branca A."/>
            <person name="Abraham A.L."/>
            <person name="Ceppi M."/>
            <person name="Conseiller E."/>
            <person name="Debuchy R."/>
            <person name="Malagnac F."/>
            <person name="Goarin A."/>
            <person name="Silar P."/>
            <person name="Lacoste S."/>
            <person name="Sallet E."/>
            <person name="Bensimon A."/>
            <person name="Giraud T."/>
            <person name="Brygoo Y."/>
        </authorList>
    </citation>
    <scope>NUCLEOTIDE SEQUENCE [LARGE SCALE GENOMIC DNA]</scope>
    <source>
        <strain evidence="1">FM164</strain>
    </source>
</reference>
<name>W6QC83_PENRF</name>
<proteinExistence type="predicted"/>
<protein>
    <submittedName>
        <fullName evidence="1">Genomic scaffold, ProqFM164S03</fullName>
    </submittedName>
</protein>
<dbReference type="AlphaFoldDB" id="W6QC83"/>
<gene>
    <name evidence="1" type="ORF">PROQFM164_S03g000809</name>
</gene>
<evidence type="ECO:0000313" key="1">
    <source>
        <dbReference type="EMBL" id="CDM34085.1"/>
    </source>
</evidence>
<dbReference type="EMBL" id="HG792017">
    <property type="protein sequence ID" value="CDM34085.1"/>
    <property type="molecule type" value="Genomic_DNA"/>
</dbReference>
<dbReference type="OrthoDB" id="8545473at2759"/>
<sequence>MYRTSSYSYQKDGYAVGERVPNGPDTKFSYSILCSSPSMEDLTLVRAHDNFRFIHVDCGGC</sequence>
<organism evidence="1 2">
    <name type="scientific">Penicillium roqueforti (strain FM164)</name>
    <dbReference type="NCBI Taxonomy" id="1365484"/>
    <lineage>
        <taxon>Eukaryota</taxon>
        <taxon>Fungi</taxon>
        <taxon>Dikarya</taxon>
        <taxon>Ascomycota</taxon>
        <taxon>Pezizomycotina</taxon>
        <taxon>Eurotiomycetes</taxon>
        <taxon>Eurotiomycetidae</taxon>
        <taxon>Eurotiales</taxon>
        <taxon>Aspergillaceae</taxon>
        <taxon>Penicillium</taxon>
    </lineage>
</organism>
<accession>W6QC83</accession>
<keyword evidence="2" id="KW-1185">Reference proteome</keyword>
<dbReference type="Proteomes" id="UP000030686">
    <property type="component" value="Unassembled WGS sequence"/>
</dbReference>